<gene>
    <name evidence="3" type="ORF">CV102_21750</name>
</gene>
<dbReference type="GO" id="GO:0008757">
    <property type="term" value="F:S-adenosylmethionine-dependent methyltransferase activity"/>
    <property type="evidence" value="ECO:0007669"/>
    <property type="project" value="InterPro"/>
</dbReference>
<keyword evidence="3" id="KW-0489">Methyltransferase</keyword>
<dbReference type="EMBL" id="PHNJ01000017">
    <property type="protein sequence ID" value="TYL36453.1"/>
    <property type="molecule type" value="Genomic_DNA"/>
</dbReference>
<dbReference type="PANTHER" id="PTHR44068">
    <property type="entry name" value="ZGC:194242"/>
    <property type="match status" value="1"/>
</dbReference>
<evidence type="ECO:0000313" key="4">
    <source>
        <dbReference type="Proteomes" id="UP000766904"/>
    </source>
</evidence>
<accession>A0A8J8Q120</accession>
<dbReference type="Gene3D" id="3.40.50.150">
    <property type="entry name" value="Vaccinia Virus protein VP39"/>
    <property type="match status" value="1"/>
</dbReference>
<reference evidence="3" key="1">
    <citation type="submission" date="2017-11" db="EMBL/GenBank/DDBJ databases">
        <authorList>
            <person name="Kajale S.C."/>
            <person name="Sharma A."/>
        </authorList>
    </citation>
    <scope>NUCLEOTIDE SEQUENCE</scope>
    <source>
        <strain evidence="3">LS1_42</strain>
    </source>
</reference>
<dbReference type="CDD" id="cd02440">
    <property type="entry name" value="AdoMet_MTases"/>
    <property type="match status" value="1"/>
</dbReference>
<sequence>MKETEYAGVTKRQKETWATGDFNEIARQNVVMAEALCEAADPHPGQRVLDVACGSGTAALVAERRYCEVTGVDYVPGLIERAKTRARANGQAVDFHVGDAQEMPFPDDSFDVVLSVYGVQFAPDQEQAAREMLRVCRPGGKIGLAGPIPEGWSGDWFAAHAQYVPPPPGVQSPLRWGTNEGLDELLGAGTRSIESERRTALQYYRSIDHAVDVFSTYFGPTIRALETSDSDAKERLRNDLRDVFSRYNRATDGTAIIENQYLQTVATSAQRARK</sequence>
<dbReference type="InterPro" id="IPR050447">
    <property type="entry name" value="Erg6_SMT_methyltransf"/>
</dbReference>
<dbReference type="OrthoDB" id="57427at2157"/>
<dbReference type="InterPro" id="IPR013216">
    <property type="entry name" value="Methyltransf_11"/>
</dbReference>
<feature type="domain" description="Methyltransferase type 11" evidence="2">
    <location>
        <begin position="49"/>
        <end position="142"/>
    </location>
</feature>
<dbReference type="PANTHER" id="PTHR44068:SF11">
    <property type="entry name" value="GERANYL DIPHOSPHATE 2-C-METHYLTRANSFERASE"/>
    <property type="match status" value="1"/>
</dbReference>
<evidence type="ECO:0000259" key="2">
    <source>
        <dbReference type="Pfam" id="PF08241"/>
    </source>
</evidence>
<dbReference type="InterPro" id="IPR029063">
    <property type="entry name" value="SAM-dependent_MTases_sf"/>
</dbReference>
<keyword evidence="1" id="KW-0808">Transferase</keyword>
<keyword evidence="4" id="KW-1185">Reference proteome</keyword>
<dbReference type="RefSeq" id="WP_148860103.1">
    <property type="nucleotide sequence ID" value="NZ_PHNJ01000017.1"/>
</dbReference>
<dbReference type="Proteomes" id="UP000766904">
    <property type="component" value="Unassembled WGS sequence"/>
</dbReference>
<comment type="caution">
    <text evidence="3">The sequence shown here is derived from an EMBL/GenBank/DDBJ whole genome shotgun (WGS) entry which is preliminary data.</text>
</comment>
<dbReference type="Pfam" id="PF08241">
    <property type="entry name" value="Methyltransf_11"/>
    <property type="match status" value="1"/>
</dbReference>
<dbReference type="SUPFAM" id="SSF53335">
    <property type="entry name" value="S-adenosyl-L-methionine-dependent methyltransferases"/>
    <property type="match status" value="1"/>
</dbReference>
<protein>
    <submittedName>
        <fullName evidence="3">SAM-dependent methyltransferase</fullName>
    </submittedName>
</protein>
<dbReference type="AlphaFoldDB" id="A0A8J8Q120"/>
<evidence type="ECO:0000256" key="1">
    <source>
        <dbReference type="ARBA" id="ARBA00022679"/>
    </source>
</evidence>
<evidence type="ECO:0000313" key="3">
    <source>
        <dbReference type="EMBL" id="TYL36453.1"/>
    </source>
</evidence>
<organism evidence="3 4">
    <name type="scientific">Natronococcus pandeyae</name>
    <dbReference type="NCBI Taxonomy" id="2055836"/>
    <lineage>
        <taxon>Archaea</taxon>
        <taxon>Methanobacteriati</taxon>
        <taxon>Methanobacteriota</taxon>
        <taxon>Stenosarchaea group</taxon>
        <taxon>Halobacteria</taxon>
        <taxon>Halobacteriales</taxon>
        <taxon>Natrialbaceae</taxon>
        <taxon>Natronococcus</taxon>
    </lineage>
</organism>
<proteinExistence type="predicted"/>
<dbReference type="GO" id="GO:0032259">
    <property type="term" value="P:methylation"/>
    <property type="evidence" value="ECO:0007669"/>
    <property type="project" value="UniProtKB-KW"/>
</dbReference>
<name>A0A8J8Q120_9EURY</name>